<feature type="domain" description="Cadherin" evidence="6">
    <location>
        <begin position="30"/>
        <end position="103"/>
    </location>
</feature>
<dbReference type="GO" id="GO:0016342">
    <property type="term" value="C:catenin complex"/>
    <property type="evidence" value="ECO:0007669"/>
    <property type="project" value="TreeGrafter"/>
</dbReference>
<name>A0AAV7K8S2_9METZ</name>
<dbReference type="Pfam" id="PF00028">
    <property type="entry name" value="Cadherin"/>
    <property type="match status" value="1"/>
</dbReference>
<dbReference type="Proteomes" id="UP001165289">
    <property type="component" value="Unassembled WGS sequence"/>
</dbReference>
<dbReference type="CDD" id="cd11304">
    <property type="entry name" value="Cadherin_repeat"/>
    <property type="match status" value="1"/>
</dbReference>
<gene>
    <name evidence="7" type="ORF">LOD99_15944</name>
</gene>
<dbReference type="Gene3D" id="2.60.40.60">
    <property type="entry name" value="Cadherins"/>
    <property type="match status" value="1"/>
</dbReference>
<dbReference type="PANTHER" id="PTHR24027">
    <property type="entry name" value="CADHERIN-23"/>
    <property type="match status" value="1"/>
</dbReference>
<dbReference type="InterPro" id="IPR039808">
    <property type="entry name" value="Cadherin"/>
</dbReference>
<protein>
    <recommendedName>
        <fullName evidence="6">Cadherin domain-containing protein</fullName>
    </recommendedName>
</protein>
<dbReference type="InterPro" id="IPR002126">
    <property type="entry name" value="Cadherin-like_dom"/>
</dbReference>
<dbReference type="SUPFAM" id="SSF49313">
    <property type="entry name" value="Cadherin-like"/>
    <property type="match status" value="1"/>
</dbReference>
<dbReference type="SMART" id="SM00112">
    <property type="entry name" value="CA"/>
    <property type="match status" value="1"/>
</dbReference>
<accession>A0AAV7K8S2</accession>
<evidence type="ECO:0000256" key="2">
    <source>
        <dbReference type="ARBA" id="ARBA00022737"/>
    </source>
</evidence>
<dbReference type="GO" id="GO:0008013">
    <property type="term" value="F:beta-catenin binding"/>
    <property type="evidence" value="ECO:0007669"/>
    <property type="project" value="TreeGrafter"/>
</dbReference>
<keyword evidence="3 5" id="KW-0106">Calcium</keyword>
<keyword evidence="4" id="KW-0472">Membrane</keyword>
<dbReference type="GO" id="GO:0045296">
    <property type="term" value="F:cadherin binding"/>
    <property type="evidence" value="ECO:0007669"/>
    <property type="project" value="TreeGrafter"/>
</dbReference>
<sequence length="114" mass="12412">MSHQALSELHVIPQGQTINGEYYHRPPVDSIVDEEIVDAFIMLVSATDLDSGLNAMITYSVIPDTQFAMDATTGILTTKMALDREVLSSYSPRICATDGGSPSNQVCQLKTMEC</sequence>
<comment type="subcellular location">
    <subcellularLocation>
        <location evidence="1">Membrane</location>
    </subcellularLocation>
</comment>
<dbReference type="AlphaFoldDB" id="A0AAV7K8S2"/>
<keyword evidence="2" id="KW-0677">Repeat</keyword>
<dbReference type="EMBL" id="JAKMXF010000122">
    <property type="protein sequence ID" value="KAI6657158.1"/>
    <property type="molecule type" value="Genomic_DNA"/>
</dbReference>
<dbReference type="GO" id="GO:0007156">
    <property type="term" value="P:homophilic cell adhesion via plasma membrane adhesion molecules"/>
    <property type="evidence" value="ECO:0007669"/>
    <property type="project" value="InterPro"/>
</dbReference>
<reference evidence="7 8" key="1">
    <citation type="journal article" date="2023" name="BMC Biol.">
        <title>The compact genome of the sponge Oopsacas minuta (Hexactinellida) is lacking key metazoan core genes.</title>
        <authorList>
            <person name="Santini S."/>
            <person name="Schenkelaars Q."/>
            <person name="Jourda C."/>
            <person name="Duchesne M."/>
            <person name="Belahbib H."/>
            <person name="Rocher C."/>
            <person name="Selva M."/>
            <person name="Riesgo A."/>
            <person name="Vervoort M."/>
            <person name="Leys S.P."/>
            <person name="Kodjabachian L."/>
            <person name="Le Bivic A."/>
            <person name="Borchiellini C."/>
            <person name="Claverie J.M."/>
            <person name="Renard E."/>
        </authorList>
    </citation>
    <scope>NUCLEOTIDE SEQUENCE [LARGE SCALE GENOMIC DNA]</scope>
    <source>
        <strain evidence="7">SPO-2</strain>
    </source>
</reference>
<dbReference type="PANTHER" id="PTHR24027:SF438">
    <property type="entry name" value="CADHERIN 23"/>
    <property type="match status" value="1"/>
</dbReference>
<dbReference type="PROSITE" id="PS50268">
    <property type="entry name" value="CADHERIN_2"/>
    <property type="match status" value="1"/>
</dbReference>
<dbReference type="GO" id="GO:0005509">
    <property type="term" value="F:calcium ion binding"/>
    <property type="evidence" value="ECO:0007669"/>
    <property type="project" value="UniProtKB-UniRule"/>
</dbReference>
<evidence type="ECO:0000256" key="1">
    <source>
        <dbReference type="ARBA" id="ARBA00004370"/>
    </source>
</evidence>
<dbReference type="InterPro" id="IPR015919">
    <property type="entry name" value="Cadherin-like_sf"/>
</dbReference>
<evidence type="ECO:0000313" key="8">
    <source>
        <dbReference type="Proteomes" id="UP001165289"/>
    </source>
</evidence>
<evidence type="ECO:0000256" key="3">
    <source>
        <dbReference type="ARBA" id="ARBA00022837"/>
    </source>
</evidence>
<dbReference type="GO" id="GO:0016477">
    <property type="term" value="P:cell migration"/>
    <property type="evidence" value="ECO:0007669"/>
    <property type="project" value="TreeGrafter"/>
</dbReference>
<evidence type="ECO:0000256" key="5">
    <source>
        <dbReference type="PROSITE-ProRule" id="PRU00043"/>
    </source>
</evidence>
<organism evidence="7 8">
    <name type="scientific">Oopsacas minuta</name>
    <dbReference type="NCBI Taxonomy" id="111878"/>
    <lineage>
        <taxon>Eukaryota</taxon>
        <taxon>Metazoa</taxon>
        <taxon>Porifera</taxon>
        <taxon>Hexactinellida</taxon>
        <taxon>Hexasterophora</taxon>
        <taxon>Lyssacinosida</taxon>
        <taxon>Leucopsacidae</taxon>
        <taxon>Oopsacas</taxon>
    </lineage>
</organism>
<evidence type="ECO:0000256" key="4">
    <source>
        <dbReference type="ARBA" id="ARBA00023136"/>
    </source>
</evidence>
<proteinExistence type="predicted"/>
<evidence type="ECO:0000313" key="7">
    <source>
        <dbReference type="EMBL" id="KAI6657158.1"/>
    </source>
</evidence>
<keyword evidence="8" id="KW-1185">Reference proteome</keyword>
<evidence type="ECO:0000259" key="6">
    <source>
        <dbReference type="PROSITE" id="PS50268"/>
    </source>
</evidence>
<comment type="caution">
    <text evidence="7">The sequence shown here is derived from an EMBL/GenBank/DDBJ whole genome shotgun (WGS) entry which is preliminary data.</text>
</comment>